<dbReference type="PANTHER" id="PTHR19846:SF0">
    <property type="entry name" value="PRE-MRNA PROCESSING FACTOR 4"/>
    <property type="match status" value="1"/>
</dbReference>
<comment type="caution">
    <text evidence="6">The sequence shown here is derived from an EMBL/GenBank/DDBJ whole genome shotgun (WGS) entry which is preliminary data.</text>
</comment>
<dbReference type="PRINTS" id="PR00320">
    <property type="entry name" value="GPROTEINBRPT"/>
</dbReference>
<dbReference type="SMART" id="SM00220">
    <property type="entry name" value="S_TKc"/>
    <property type="match status" value="1"/>
</dbReference>
<dbReference type="InterPro" id="IPR020472">
    <property type="entry name" value="WD40_PAC1"/>
</dbReference>
<dbReference type="Pfam" id="PF00400">
    <property type="entry name" value="WD40"/>
    <property type="match status" value="7"/>
</dbReference>
<keyword evidence="4" id="KW-0067">ATP-binding</keyword>
<evidence type="ECO:0000256" key="3">
    <source>
        <dbReference type="PROSITE-ProRule" id="PRU00221"/>
    </source>
</evidence>
<dbReference type="AlphaFoldDB" id="A0A2T1GLQ5"/>
<dbReference type="CDD" id="cd00200">
    <property type="entry name" value="WD40"/>
    <property type="match status" value="1"/>
</dbReference>
<dbReference type="PROSITE" id="PS50011">
    <property type="entry name" value="PROTEIN_KINASE_DOM"/>
    <property type="match status" value="1"/>
</dbReference>
<dbReference type="InterPro" id="IPR036322">
    <property type="entry name" value="WD40_repeat_dom_sf"/>
</dbReference>
<dbReference type="InterPro" id="IPR015943">
    <property type="entry name" value="WD40/YVTN_repeat-like_dom_sf"/>
</dbReference>
<proteinExistence type="predicted"/>
<dbReference type="InterPro" id="IPR019775">
    <property type="entry name" value="WD40_repeat_CS"/>
</dbReference>
<dbReference type="PROSITE" id="PS00107">
    <property type="entry name" value="PROTEIN_KINASE_ATP"/>
    <property type="match status" value="1"/>
</dbReference>
<gene>
    <name evidence="6" type="ORF">C7B77_03305</name>
</gene>
<dbReference type="GO" id="GO:0030621">
    <property type="term" value="F:U4 snRNA binding"/>
    <property type="evidence" value="ECO:0007669"/>
    <property type="project" value="TreeGrafter"/>
</dbReference>
<evidence type="ECO:0000256" key="1">
    <source>
        <dbReference type="ARBA" id="ARBA00022574"/>
    </source>
</evidence>
<dbReference type="GO" id="GO:0017070">
    <property type="term" value="F:U6 snRNA binding"/>
    <property type="evidence" value="ECO:0007669"/>
    <property type="project" value="TreeGrafter"/>
</dbReference>
<accession>A0A2T1GLQ5</accession>
<keyword evidence="1 3" id="KW-0853">WD repeat</keyword>
<evidence type="ECO:0000259" key="5">
    <source>
        <dbReference type="PROSITE" id="PS50011"/>
    </source>
</evidence>
<dbReference type="SUPFAM" id="SSF56112">
    <property type="entry name" value="Protein kinase-like (PK-like)"/>
    <property type="match status" value="1"/>
</dbReference>
<dbReference type="PROSITE" id="PS00678">
    <property type="entry name" value="WD_REPEATS_1"/>
    <property type="match status" value="3"/>
</dbReference>
<dbReference type="PROSITE" id="PS50082">
    <property type="entry name" value="WD_REPEATS_2"/>
    <property type="match status" value="6"/>
</dbReference>
<feature type="binding site" evidence="4">
    <location>
        <position position="65"/>
    </location>
    <ligand>
        <name>ATP</name>
        <dbReference type="ChEBI" id="CHEBI:30616"/>
    </ligand>
</feature>
<dbReference type="Gene3D" id="2.130.10.10">
    <property type="entry name" value="YVTN repeat-like/Quinoprotein amine dehydrogenase"/>
    <property type="match status" value="3"/>
</dbReference>
<evidence type="ECO:0000256" key="4">
    <source>
        <dbReference type="PROSITE-ProRule" id="PRU10141"/>
    </source>
</evidence>
<keyword evidence="4" id="KW-0547">Nucleotide-binding</keyword>
<evidence type="ECO:0000313" key="7">
    <source>
        <dbReference type="Proteomes" id="UP000238937"/>
    </source>
</evidence>
<dbReference type="InterPro" id="IPR017441">
    <property type="entry name" value="Protein_kinase_ATP_BS"/>
</dbReference>
<protein>
    <submittedName>
        <fullName evidence="6">Serine/threonine protein kinase</fullName>
    </submittedName>
</protein>
<dbReference type="PANTHER" id="PTHR19846">
    <property type="entry name" value="WD40 REPEAT PROTEIN"/>
    <property type="match status" value="1"/>
</dbReference>
<dbReference type="Gene3D" id="1.10.510.10">
    <property type="entry name" value="Transferase(Phosphotransferase) domain 1"/>
    <property type="match status" value="1"/>
</dbReference>
<feature type="repeat" description="WD" evidence="3">
    <location>
        <begin position="550"/>
        <end position="591"/>
    </location>
</feature>
<dbReference type="Pfam" id="PF00069">
    <property type="entry name" value="Pkinase"/>
    <property type="match status" value="1"/>
</dbReference>
<dbReference type="InterPro" id="IPR000719">
    <property type="entry name" value="Prot_kinase_dom"/>
</dbReference>
<dbReference type="OrthoDB" id="494465at2"/>
<reference evidence="6 7" key="1">
    <citation type="submission" date="2018-03" db="EMBL/GenBank/DDBJ databases">
        <title>The ancient ancestry and fast evolution of plastids.</title>
        <authorList>
            <person name="Moore K.R."/>
            <person name="Magnabosco C."/>
            <person name="Momper L."/>
            <person name="Gold D.A."/>
            <person name="Bosak T."/>
            <person name="Fournier G.P."/>
        </authorList>
    </citation>
    <scope>NUCLEOTIDE SEQUENCE [LARGE SCALE GENOMIC DNA]</scope>
    <source>
        <strain evidence="6 7">CCALA 037</strain>
    </source>
</reference>
<feature type="repeat" description="WD" evidence="3">
    <location>
        <begin position="425"/>
        <end position="466"/>
    </location>
</feature>
<feature type="domain" description="Protein kinase" evidence="5">
    <location>
        <begin position="34"/>
        <end position="299"/>
    </location>
</feature>
<evidence type="ECO:0000256" key="2">
    <source>
        <dbReference type="ARBA" id="ARBA00022737"/>
    </source>
</evidence>
<dbReference type="Proteomes" id="UP000238937">
    <property type="component" value="Unassembled WGS sequence"/>
</dbReference>
<dbReference type="NCBIfam" id="NF045510">
    <property type="entry name" value="4Cys_prefix_kin"/>
    <property type="match status" value="1"/>
</dbReference>
<feature type="repeat" description="WD" evidence="3">
    <location>
        <begin position="509"/>
        <end position="539"/>
    </location>
</feature>
<keyword evidence="6" id="KW-0418">Kinase</keyword>
<dbReference type="CDD" id="cd14014">
    <property type="entry name" value="STKc_PknB_like"/>
    <property type="match status" value="1"/>
</dbReference>
<keyword evidence="6" id="KW-0723">Serine/threonine-protein kinase</keyword>
<dbReference type="GO" id="GO:0005524">
    <property type="term" value="F:ATP binding"/>
    <property type="evidence" value="ECO:0007669"/>
    <property type="project" value="UniProtKB-UniRule"/>
</dbReference>
<keyword evidence="7" id="KW-1185">Reference proteome</keyword>
<sequence>MSYCLNPSCARPENPPQSNFCRSCGGRLRLRDRYLAVEPIGQGGFGRTFKAIDEDKPSKPFCVIKQFFPQVEGTNAAQKAAELFTQEASALEQLDYPNIPELLAYFITPDGRQYLVQEFIDGQNLKTELELQGKFSVDRIRELLLAILPTLAYIHHLGFIHRDIKPENIIRRTNDGSLYLVDFGAAKIATAEPPARGTTIGTPEFMAPEQGWGKAFASSDLYSLGMTCLNLLTGVSPLSLFDDSQNRWIWRDSVTENIEPKLAEVLDKLIQPRPIDRYQTAKAAIEALQFDRISIQPVVATPTPPPAIETTNPAPVTYLPTINTRNNWVCNYTFEWHRKPINTLDLSTDGRYLISGDDGGTVAIWNLSIPQQPIATYSTNNAIYSVAISPNFSQVASGDKNRRVQLRRKEFISAFQELRADLSNLDGHNGFVYVVRFSPDGKILASGGADRRIRLWNTDTGKIIYTLDGHQESVMAMQFMSNGKILISAGADRTIRFWDLEHKQLLKTIEAHTQTIHALAISRDSKIIISGSTDRTVQVRQLGTSTHHTLQGHQDGVLSVAISPDSKTIASGSMDGVVNLWDADTKESIDSFQAHPSAVKSIVFHPQGQTLITASWDRAIKIWQAS</sequence>
<keyword evidence="2" id="KW-0677">Repeat</keyword>
<dbReference type="GO" id="GO:0000398">
    <property type="term" value="P:mRNA splicing, via spliceosome"/>
    <property type="evidence" value="ECO:0007669"/>
    <property type="project" value="TreeGrafter"/>
</dbReference>
<name>A0A2T1GLQ5_9CYAN</name>
<dbReference type="SUPFAM" id="SSF50978">
    <property type="entry name" value="WD40 repeat-like"/>
    <property type="match status" value="1"/>
</dbReference>
<dbReference type="SMART" id="SM00320">
    <property type="entry name" value="WD40"/>
    <property type="match status" value="7"/>
</dbReference>
<dbReference type="RefSeq" id="WP_106300298.1">
    <property type="nucleotide sequence ID" value="NZ_PVWO01000023.1"/>
</dbReference>
<keyword evidence="6" id="KW-0808">Transferase</keyword>
<feature type="repeat" description="WD" evidence="3">
    <location>
        <begin position="467"/>
        <end position="508"/>
    </location>
</feature>
<evidence type="ECO:0000313" key="6">
    <source>
        <dbReference type="EMBL" id="PSB58787.1"/>
    </source>
</evidence>
<organism evidence="6 7">
    <name type="scientific">Chamaesiphon polymorphus CCALA 037</name>
    <dbReference type="NCBI Taxonomy" id="2107692"/>
    <lineage>
        <taxon>Bacteria</taxon>
        <taxon>Bacillati</taxon>
        <taxon>Cyanobacteriota</taxon>
        <taxon>Cyanophyceae</taxon>
        <taxon>Gomontiellales</taxon>
        <taxon>Chamaesiphonaceae</taxon>
        <taxon>Chamaesiphon</taxon>
    </lineage>
</organism>
<feature type="repeat" description="WD" evidence="3">
    <location>
        <begin position="334"/>
        <end position="368"/>
    </location>
</feature>
<dbReference type="InterPro" id="IPR001680">
    <property type="entry name" value="WD40_rpt"/>
</dbReference>
<dbReference type="GO" id="GO:0004674">
    <property type="term" value="F:protein serine/threonine kinase activity"/>
    <property type="evidence" value="ECO:0007669"/>
    <property type="project" value="UniProtKB-KW"/>
</dbReference>
<feature type="repeat" description="WD" evidence="3">
    <location>
        <begin position="592"/>
        <end position="626"/>
    </location>
</feature>
<dbReference type="EMBL" id="PVWO01000023">
    <property type="protein sequence ID" value="PSB58787.1"/>
    <property type="molecule type" value="Genomic_DNA"/>
</dbReference>
<dbReference type="PROSITE" id="PS50294">
    <property type="entry name" value="WD_REPEATS_REGION"/>
    <property type="match status" value="5"/>
</dbReference>
<dbReference type="InterPro" id="IPR011009">
    <property type="entry name" value="Kinase-like_dom_sf"/>
</dbReference>